<name>A0A1A3TLW5_MYCSD</name>
<comment type="caution">
    <text evidence="1">The sequence shown here is derived from an EMBL/GenBank/DDBJ whole genome shotgun (WGS) entry which is preliminary data.</text>
</comment>
<dbReference type="Proteomes" id="UP000093759">
    <property type="component" value="Unassembled WGS sequence"/>
</dbReference>
<organism evidence="1 2">
    <name type="scientific">Mycolicibacter sinensis (strain JDM601)</name>
    <name type="common">Mycobacterium sinense</name>
    <dbReference type="NCBI Taxonomy" id="875328"/>
    <lineage>
        <taxon>Bacteria</taxon>
        <taxon>Bacillati</taxon>
        <taxon>Actinomycetota</taxon>
        <taxon>Actinomycetes</taxon>
        <taxon>Mycobacteriales</taxon>
        <taxon>Mycobacteriaceae</taxon>
        <taxon>Mycolicibacter</taxon>
    </lineage>
</organism>
<evidence type="ECO:0000313" key="2">
    <source>
        <dbReference type="Proteomes" id="UP000093759"/>
    </source>
</evidence>
<sequence>MKLVLALRELHRSETSLAHRFRRVGERHKADHDIFHLCADLAGWSEDHVAKLAGAGRSHGVRLAESPPRPGRVLSSLRELTSVGLGRRPEPGLLLLADLRSLHLHAAAVSVDWELLAQGAQAARDQELLELSARCHPETLRQMDWANTKLKELAPQVLMS</sequence>
<evidence type="ECO:0000313" key="1">
    <source>
        <dbReference type="EMBL" id="OBK83668.1"/>
    </source>
</evidence>
<gene>
    <name evidence="1" type="ORF">A5648_11705</name>
</gene>
<dbReference type="RefSeq" id="WP_065026232.1">
    <property type="nucleotide sequence ID" value="NZ_LZMF01000137.1"/>
</dbReference>
<proteinExistence type="predicted"/>
<reference evidence="2" key="1">
    <citation type="submission" date="2016-06" db="EMBL/GenBank/DDBJ databases">
        <authorList>
            <person name="Sutton G."/>
            <person name="Brinkac L."/>
            <person name="Sanka R."/>
            <person name="Adams M."/>
            <person name="Lau E."/>
            <person name="Garcia-Basteiro A."/>
            <person name="Lopez-Varela E."/>
            <person name="Palencia S."/>
        </authorList>
    </citation>
    <scope>NUCLEOTIDE SEQUENCE [LARGE SCALE GENOMIC DNA]</scope>
    <source>
        <strain evidence="2">1274684.2</strain>
    </source>
</reference>
<protein>
    <submittedName>
        <fullName evidence="1">Uncharacterized protein</fullName>
    </submittedName>
</protein>
<dbReference type="EMBL" id="LZMF01000137">
    <property type="protein sequence ID" value="OBK83668.1"/>
    <property type="molecule type" value="Genomic_DNA"/>
</dbReference>
<dbReference type="AlphaFoldDB" id="A0A1A3TLW5"/>
<accession>A0A1A3TLW5</accession>